<comment type="similarity">
    <text evidence="10 12">Belongs to the ApbE family.</text>
</comment>
<feature type="chain" id="PRO_5023159331" description="FAD:protein FMN transferase" evidence="12">
    <location>
        <begin position="25"/>
        <end position="360"/>
    </location>
</feature>
<comment type="caution">
    <text evidence="13">The sequence shown here is derived from an EMBL/GenBank/DDBJ whole genome shotgun (WGS) entry which is preliminary data.</text>
</comment>
<evidence type="ECO:0000256" key="7">
    <source>
        <dbReference type="ARBA" id="ARBA00022842"/>
    </source>
</evidence>
<evidence type="ECO:0000256" key="4">
    <source>
        <dbReference type="ARBA" id="ARBA00022679"/>
    </source>
</evidence>
<dbReference type="PIRSF" id="PIRSF006268">
    <property type="entry name" value="ApbE"/>
    <property type="match status" value="1"/>
</dbReference>
<dbReference type="AlphaFoldDB" id="A0A553IGW2"/>
<dbReference type="Proteomes" id="UP000315938">
    <property type="component" value="Unassembled WGS sequence"/>
</dbReference>
<keyword evidence="12" id="KW-0449">Lipoprotein</keyword>
<proteinExistence type="inferred from homology"/>
<evidence type="ECO:0000256" key="10">
    <source>
        <dbReference type="PIRNR" id="PIRNR006268"/>
    </source>
</evidence>
<dbReference type="GO" id="GO:0005886">
    <property type="term" value="C:plasma membrane"/>
    <property type="evidence" value="ECO:0007669"/>
    <property type="project" value="UniProtKB-SubCell"/>
</dbReference>
<comment type="cofactor">
    <cofactor evidence="11">
        <name>Mg(2+)</name>
        <dbReference type="ChEBI" id="CHEBI:18420"/>
    </cofactor>
    <cofactor evidence="11">
        <name>Mn(2+)</name>
        <dbReference type="ChEBI" id="CHEBI:29035"/>
    </cofactor>
    <text evidence="11">Magnesium. Can also use manganese.</text>
</comment>
<dbReference type="GO" id="GO:0046872">
    <property type="term" value="F:metal ion binding"/>
    <property type="evidence" value="ECO:0007669"/>
    <property type="project" value="UniProtKB-UniRule"/>
</dbReference>
<keyword evidence="12" id="KW-1003">Cell membrane</keyword>
<organism evidence="13 14">
    <name type="scientific">Acholeplasma laidlawii</name>
    <dbReference type="NCBI Taxonomy" id="2148"/>
    <lineage>
        <taxon>Bacteria</taxon>
        <taxon>Bacillati</taxon>
        <taxon>Mycoplasmatota</taxon>
        <taxon>Mollicutes</taxon>
        <taxon>Acholeplasmatales</taxon>
        <taxon>Acholeplasmataceae</taxon>
        <taxon>Acholeplasma</taxon>
    </lineage>
</organism>
<evidence type="ECO:0000256" key="5">
    <source>
        <dbReference type="ARBA" id="ARBA00022723"/>
    </source>
</evidence>
<dbReference type="SUPFAM" id="SSF143631">
    <property type="entry name" value="ApbE-like"/>
    <property type="match status" value="1"/>
</dbReference>
<feature type="signal peptide" evidence="12">
    <location>
        <begin position="1"/>
        <end position="24"/>
    </location>
</feature>
<comment type="function">
    <text evidence="12">Flavin transferase that catalyzes the transfer of the FMN moiety of FAD and its covalent binding to the hydroxyl group of a threonine residue in a target flavoprotein.</text>
</comment>
<dbReference type="Gene3D" id="3.10.520.10">
    <property type="entry name" value="ApbE-like domains"/>
    <property type="match status" value="1"/>
</dbReference>
<dbReference type="PANTHER" id="PTHR30040:SF2">
    <property type="entry name" value="FAD:PROTEIN FMN TRANSFERASE"/>
    <property type="match status" value="1"/>
</dbReference>
<dbReference type="PANTHER" id="PTHR30040">
    <property type="entry name" value="THIAMINE BIOSYNTHESIS LIPOPROTEIN APBE"/>
    <property type="match status" value="1"/>
</dbReference>
<evidence type="ECO:0000313" key="14">
    <source>
        <dbReference type="Proteomes" id="UP000315938"/>
    </source>
</evidence>
<dbReference type="GO" id="GO:0016740">
    <property type="term" value="F:transferase activity"/>
    <property type="evidence" value="ECO:0007669"/>
    <property type="project" value="UniProtKB-UniRule"/>
</dbReference>
<evidence type="ECO:0000256" key="8">
    <source>
        <dbReference type="ARBA" id="ARBA00031306"/>
    </source>
</evidence>
<dbReference type="Pfam" id="PF02424">
    <property type="entry name" value="ApbE"/>
    <property type="match status" value="1"/>
</dbReference>
<feature type="binding site" evidence="11">
    <location>
        <position position="189"/>
    </location>
    <ligand>
        <name>Mg(2+)</name>
        <dbReference type="ChEBI" id="CHEBI:18420"/>
    </ligand>
</feature>
<name>A0A553IGW2_ACHLA</name>
<dbReference type="InterPro" id="IPR003374">
    <property type="entry name" value="ApbE-like_sf"/>
</dbReference>
<keyword evidence="5 10" id="KW-0479">Metal-binding</keyword>
<dbReference type="PROSITE" id="PS51257">
    <property type="entry name" value="PROKAR_LIPOPROTEIN"/>
    <property type="match status" value="1"/>
</dbReference>
<feature type="binding site" evidence="11">
    <location>
        <position position="314"/>
    </location>
    <ligand>
        <name>Mg(2+)</name>
        <dbReference type="ChEBI" id="CHEBI:18420"/>
    </ligand>
</feature>
<evidence type="ECO:0000256" key="3">
    <source>
        <dbReference type="ARBA" id="ARBA00022630"/>
    </source>
</evidence>
<accession>A0A553IGW2</accession>
<evidence type="ECO:0000256" key="12">
    <source>
        <dbReference type="RuleBase" id="RU363002"/>
    </source>
</evidence>
<keyword evidence="4 10" id="KW-0808">Transferase</keyword>
<gene>
    <name evidence="13" type="ORF">FNV44_06980</name>
</gene>
<comment type="catalytic activity">
    <reaction evidence="9 10 12">
        <text>L-threonyl-[protein] + FAD = FMN-L-threonyl-[protein] + AMP + H(+)</text>
        <dbReference type="Rhea" id="RHEA:36847"/>
        <dbReference type="Rhea" id="RHEA-COMP:11060"/>
        <dbReference type="Rhea" id="RHEA-COMP:11061"/>
        <dbReference type="ChEBI" id="CHEBI:15378"/>
        <dbReference type="ChEBI" id="CHEBI:30013"/>
        <dbReference type="ChEBI" id="CHEBI:57692"/>
        <dbReference type="ChEBI" id="CHEBI:74257"/>
        <dbReference type="ChEBI" id="CHEBI:456215"/>
        <dbReference type="EC" id="2.7.1.180"/>
    </reaction>
</comment>
<dbReference type="GeneID" id="41338258"/>
<keyword evidence="6 10" id="KW-0274">FAD</keyword>
<keyword evidence="7 10" id="KW-0460">Magnesium</keyword>
<comment type="subcellular location">
    <subcellularLocation>
        <location evidence="12">Cell inner membrane</location>
        <topology evidence="12">Lipid-anchor</topology>
        <orientation evidence="12">Periplasmic side</orientation>
    </subcellularLocation>
</comment>
<dbReference type="RefSeq" id="WP_012242027.1">
    <property type="nucleotide sequence ID" value="NZ_JACAOE010000002.1"/>
</dbReference>
<evidence type="ECO:0000256" key="1">
    <source>
        <dbReference type="ARBA" id="ARBA00011955"/>
    </source>
</evidence>
<dbReference type="EC" id="2.7.1.180" evidence="1 10"/>
<protein>
    <recommendedName>
        <fullName evidence="2 10">FAD:protein FMN transferase</fullName>
        <ecNumber evidence="1 10">2.7.1.180</ecNumber>
    </recommendedName>
    <alternativeName>
        <fullName evidence="8 10">Flavin transferase</fullName>
    </alternativeName>
</protein>
<evidence type="ECO:0000256" key="2">
    <source>
        <dbReference type="ARBA" id="ARBA00016337"/>
    </source>
</evidence>
<evidence type="ECO:0000256" key="11">
    <source>
        <dbReference type="PIRSR" id="PIRSR006268-2"/>
    </source>
</evidence>
<reference evidence="13 14" key="1">
    <citation type="submission" date="2019-07" db="EMBL/GenBank/DDBJ databases">
        <title>Genome sequence of Acholeplasma laidlawii strain with increased resistance to erythromycin.</title>
        <authorList>
            <person name="Medvedeva E.S."/>
            <person name="Baranova N.B."/>
            <person name="Siniagina M.N."/>
            <person name="Mouzykantov A."/>
            <person name="Chernova O.A."/>
            <person name="Chernov V.M."/>
        </authorList>
    </citation>
    <scope>NUCLEOTIDE SEQUENCE [LARGE SCALE GENOMIC DNA]</scope>
    <source>
        <strain evidence="13 14">PG8REry</strain>
    </source>
</reference>
<keyword evidence="12" id="KW-0997">Cell inner membrane</keyword>
<dbReference type="InterPro" id="IPR024932">
    <property type="entry name" value="ApbE"/>
</dbReference>
<feature type="binding site" evidence="11">
    <location>
        <position position="318"/>
    </location>
    <ligand>
        <name>Mg(2+)</name>
        <dbReference type="ChEBI" id="CHEBI:18420"/>
    </ligand>
</feature>
<evidence type="ECO:0000313" key="13">
    <source>
        <dbReference type="EMBL" id="TRX99439.1"/>
    </source>
</evidence>
<keyword evidence="3 10" id="KW-0285">Flavoprotein</keyword>
<keyword evidence="12" id="KW-0732">Signal</keyword>
<sequence length="360" mass="40587">MKKIWAVINLILISVLFSACTQQAIDNSLAISSMDTFIGGTVHAPKAVWDKADKKLKEMYMLYHELTDNYRGYEGVQGVYYINNLVETTKTDQTVEIKKELYDLLSLGVELYEFTDGYFDMSIGKIIDVWKNLIDESDYTGQEIPKEDIDYAINLVDAIDIIEDPVILSEVDNKYYVTLKYGAKLDLGALAKGYVTQLAADYLTDLGLSTYLISGGGSSMLYGEGNPKTEDGSYRTGLINPQDVIDNLDIIGYRPKNYGIYTAKNYNFTTSGSYNQFILSEGVMYHHIVSPKTKRPVNHYLTLSIVGTDAGFNDGLSTALFSMPPEVLEQFLETNGYEVYTYLFNNTYKSYNQSENFRPL</sequence>
<evidence type="ECO:0000256" key="6">
    <source>
        <dbReference type="ARBA" id="ARBA00022827"/>
    </source>
</evidence>
<keyword evidence="12" id="KW-0472">Membrane</keyword>
<evidence type="ECO:0000256" key="9">
    <source>
        <dbReference type="ARBA" id="ARBA00048540"/>
    </source>
</evidence>
<dbReference type="EMBL" id="VKID01000002">
    <property type="protein sequence ID" value="TRX99439.1"/>
    <property type="molecule type" value="Genomic_DNA"/>
</dbReference>